<keyword evidence="1" id="KW-0732">Signal</keyword>
<feature type="signal peptide" evidence="1">
    <location>
        <begin position="1"/>
        <end position="19"/>
    </location>
</feature>
<evidence type="ECO:0000313" key="3">
    <source>
        <dbReference type="Proteomes" id="UP001642484"/>
    </source>
</evidence>
<dbReference type="EMBL" id="CAXAMN010027106">
    <property type="protein sequence ID" value="CAK9108468.1"/>
    <property type="molecule type" value="Genomic_DNA"/>
</dbReference>
<evidence type="ECO:0000256" key="1">
    <source>
        <dbReference type="SAM" id="SignalP"/>
    </source>
</evidence>
<accession>A0ABP0S806</accession>
<gene>
    <name evidence="2" type="ORF">CCMP2556_LOCUS50535</name>
</gene>
<sequence length="423" mass="46485">MKQVLQVRLLVLLSSLAKAAKLHQEAVSCDSFQCNLEQGWAPRPNRSTLPGNSIEKCCRPTCKRWTCSKGYKAHPDYYNNVASSNSACCDRLCSTVPCNASFGVPTRMRNVPGKTHEECCKPLCSQHLCFGSWAPDPRKAHQAGSSNEECCTASCAALACDASKGYKYFLERYERAQPAKNPTDFCCQKTCPFYQEHCGEGRGMNLADESKMSMTVTERDFQNKCCEPKCSSVKCQAGYILDPTFLNYLVSKIAHGSEGCCLPTCKAFECPAGWMKYHEADNFVSPYLTKDDCCLPTCAVHKCGKGWFTSTVPTKLAKVSRSDRTCCEPSCAAAGCAAGLVLKPNAFNISSGSTCCEPEMCQELRSKRQQVKYCNSVAEEAKCNMSYDVHDVNRFSVAPCAWSSELKLCLMDSTSVLTDCGPL</sequence>
<proteinExistence type="predicted"/>
<protein>
    <submittedName>
        <fullName evidence="2">Uncharacterized protein</fullName>
    </submittedName>
</protein>
<comment type="caution">
    <text evidence="2">The sequence shown here is derived from an EMBL/GenBank/DDBJ whole genome shotgun (WGS) entry which is preliminary data.</text>
</comment>
<feature type="chain" id="PRO_5045509896" evidence="1">
    <location>
        <begin position="20"/>
        <end position="423"/>
    </location>
</feature>
<dbReference type="Proteomes" id="UP001642484">
    <property type="component" value="Unassembled WGS sequence"/>
</dbReference>
<organism evidence="2 3">
    <name type="scientific">Durusdinium trenchii</name>
    <dbReference type="NCBI Taxonomy" id="1381693"/>
    <lineage>
        <taxon>Eukaryota</taxon>
        <taxon>Sar</taxon>
        <taxon>Alveolata</taxon>
        <taxon>Dinophyceae</taxon>
        <taxon>Suessiales</taxon>
        <taxon>Symbiodiniaceae</taxon>
        <taxon>Durusdinium</taxon>
    </lineage>
</organism>
<name>A0ABP0S806_9DINO</name>
<reference evidence="2 3" key="1">
    <citation type="submission" date="2024-02" db="EMBL/GenBank/DDBJ databases">
        <authorList>
            <person name="Chen Y."/>
            <person name="Shah S."/>
            <person name="Dougan E. K."/>
            <person name="Thang M."/>
            <person name="Chan C."/>
        </authorList>
    </citation>
    <scope>NUCLEOTIDE SEQUENCE [LARGE SCALE GENOMIC DNA]</scope>
</reference>
<evidence type="ECO:0000313" key="2">
    <source>
        <dbReference type="EMBL" id="CAK9108468.1"/>
    </source>
</evidence>
<keyword evidence="3" id="KW-1185">Reference proteome</keyword>